<keyword evidence="2" id="KW-1185">Reference proteome</keyword>
<dbReference type="AlphaFoldDB" id="A0AAV9NDE3"/>
<sequence>MSEDFASRYTLANIPRNAAPYQTVRFLDWLERLKSVGMRHDIALGVMVAILTGQRRGDAASNLFKHVTAVQNDEIVKELFVAVREAIAIASPFVGLPNTMPANFGIIAVLKDRGIASIESKSRANFAKEDYEKIGHTTSQAIYRGVGNKEVGQMLAQYMPDFSTYNTFSIFGYLCGGSTVFSLAEVETIVVSAIIGLGATRQARSHTKAAMQLGISVEILSTIDAVAQQIAAWNKTPLPEVLDLAQLRNELSSELEKLATC</sequence>
<dbReference type="RefSeq" id="XP_064707280.1">
    <property type="nucleotide sequence ID" value="XM_064845022.1"/>
</dbReference>
<dbReference type="Gene3D" id="1.20.1290.10">
    <property type="entry name" value="AhpD-like"/>
    <property type="match status" value="1"/>
</dbReference>
<organism evidence="1 2">
    <name type="scientific">Exophiala bonariae</name>
    <dbReference type="NCBI Taxonomy" id="1690606"/>
    <lineage>
        <taxon>Eukaryota</taxon>
        <taxon>Fungi</taxon>
        <taxon>Dikarya</taxon>
        <taxon>Ascomycota</taxon>
        <taxon>Pezizomycotina</taxon>
        <taxon>Eurotiomycetes</taxon>
        <taxon>Chaetothyriomycetidae</taxon>
        <taxon>Chaetothyriales</taxon>
        <taxon>Herpotrichiellaceae</taxon>
        <taxon>Exophiala</taxon>
    </lineage>
</organism>
<comment type="caution">
    <text evidence="1">The sequence shown here is derived from an EMBL/GenBank/DDBJ whole genome shotgun (WGS) entry which is preliminary data.</text>
</comment>
<dbReference type="InterPro" id="IPR029032">
    <property type="entry name" value="AhpD-like"/>
</dbReference>
<reference evidence="1 2" key="1">
    <citation type="submission" date="2023-08" db="EMBL/GenBank/DDBJ databases">
        <title>Black Yeasts Isolated from many extreme environments.</title>
        <authorList>
            <person name="Coleine C."/>
            <person name="Stajich J.E."/>
            <person name="Selbmann L."/>
        </authorList>
    </citation>
    <scope>NUCLEOTIDE SEQUENCE [LARGE SCALE GENOMIC DNA]</scope>
    <source>
        <strain evidence="1 2">CCFEE 5792</strain>
    </source>
</reference>
<protein>
    <recommendedName>
        <fullName evidence="3">Carboxymuconolactone decarboxylase-like domain-containing protein</fullName>
    </recommendedName>
</protein>
<name>A0AAV9NDE3_9EURO</name>
<dbReference type="Proteomes" id="UP001358417">
    <property type="component" value="Unassembled WGS sequence"/>
</dbReference>
<dbReference type="GeneID" id="89969618"/>
<dbReference type="EMBL" id="JAVRRD010000010">
    <property type="protein sequence ID" value="KAK5054507.1"/>
    <property type="molecule type" value="Genomic_DNA"/>
</dbReference>
<evidence type="ECO:0000313" key="2">
    <source>
        <dbReference type="Proteomes" id="UP001358417"/>
    </source>
</evidence>
<dbReference type="SUPFAM" id="SSF69118">
    <property type="entry name" value="AhpD-like"/>
    <property type="match status" value="1"/>
</dbReference>
<gene>
    <name evidence="1" type="ORF">LTR84_001398</name>
</gene>
<evidence type="ECO:0008006" key="3">
    <source>
        <dbReference type="Google" id="ProtNLM"/>
    </source>
</evidence>
<proteinExistence type="predicted"/>
<evidence type="ECO:0000313" key="1">
    <source>
        <dbReference type="EMBL" id="KAK5054507.1"/>
    </source>
</evidence>
<accession>A0AAV9NDE3</accession>